<dbReference type="Pfam" id="PF13912">
    <property type="entry name" value="zf-C2H2_6"/>
    <property type="match status" value="1"/>
</dbReference>
<evidence type="ECO:0000256" key="8">
    <source>
        <dbReference type="SAM" id="MobiDB-lite"/>
    </source>
</evidence>
<dbReference type="GO" id="GO:0008270">
    <property type="term" value="F:zinc ion binding"/>
    <property type="evidence" value="ECO:0007669"/>
    <property type="project" value="UniProtKB-KW"/>
</dbReference>
<dbReference type="SUPFAM" id="SSF57667">
    <property type="entry name" value="beta-beta-alpha zinc fingers"/>
    <property type="match status" value="2"/>
</dbReference>
<feature type="compositionally biased region" description="Basic and acidic residues" evidence="8">
    <location>
        <begin position="107"/>
        <end position="119"/>
    </location>
</feature>
<evidence type="ECO:0000313" key="10">
    <source>
        <dbReference type="EMBL" id="KAG0255314.1"/>
    </source>
</evidence>
<dbReference type="Pfam" id="PF00096">
    <property type="entry name" value="zf-C2H2"/>
    <property type="match status" value="2"/>
</dbReference>
<feature type="region of interest" description="Disordered" evidence="8">
    <location>
        <begin position="185"/>
        <end position="233"/>
    </location>
</feature>
<evidence type="ECO:0000256" key="3">
    <source>
        <dbReference type="ARBA" id="ARBA00022737"/>
    </source>
</evidence>
<dbReference type="GO" id="GO:0000977">
    <property type="term" value="F:RNA polymerase II transcription regulatory region sequence-specific DNA binding"/>
    <property type="evidence" value="ECO:0007669"/>
    <property type="project" value="TreeGrafter"/>
</dbReference>
<keyword evidence="4 7" id="KW-0863">Zinc-finger</keyword>
<evidence type="ECO:0000256" key="4">
    <source>
        <dbReference type="ARBA" id="ARBA00022771"/>
    </source>
</evidence>
<dbReference type="FunFam" id="3.30.160.60:FF:000145">
    <property type="entry name" value="Zinc finger protein 574"/>
    <property type="match status" value="1"/>
</dbReference>
<feature type="compositionally biased region" description="Polar residues" evidence="8">
    <location>
        <begin position="185"/>
        <end position="206"/>
    </location>
</feature>
<proteinExistence type="predicted"/>
<feature type="compositionally biased region" description="Polar residues" evidence="8">
    <location>
        <begin position="9"/>
        <end position="23"/>
    </location>
</feature>
<keyword evidence="11" id="KW-1185">Reference proteome</keyword>
<feature type="region of interest" description="Disordered" evidence="8">
    <location>
        <begin position="84"/>
        <end position="137"/>
    </location>
</feature>
<keyword evidence="2" id="KW-0479">Metal-binding</keyword>
<dbReference type="InterPro" id="IPR036236">
    <property type="entry name" value="Znf_C2H2_sf"/>
</dbReference>
<sequence length="564" mass="59642">MEPKDTSDATEGTSANQGKSPTATDIEAVAAVTSQAFSANFSRSTAEDIQALTKALTTPIEQIAEEDRAMAAVAEQVAAAVAKLASQETKPLESTEQPSTDSQEAPSHQELDAEVEQKEPSTGQTSEPSDQANTPAPAFDVSVYNQVLSLTSQSQQPTGKRTAQEVFDQNEAAEALQRIALSLSNPISTSTSTDNETPDGPSSSSAPEHDKGAPSSETTPAELQTDHGMEDVQKTDDVAASITETLMSISRAINFPTQSASTPKIESESESFAQAVLNATHTEGDKNNSSNRLGFTLNLWQPDGGVASSGLDHAALQSLSLGHTNAATDDRTTVKDETVSSAPAASSSSQGFTFEIDKATGRTQIKWTPDPKDETNNTLQDTTAIQQALQTLIANSGIPGLSDLAGPNGELLAPPLGQFPAQGSEFGTAQDPGRAEPCPPARKRQKRATSTSKSAGQNTAASIPDGAPSFPCEFEGCGKVFARLYNLKSHSRTHTDDRPFVCGHCKIAFARNHDLKRHTKIHGGEKLFKCHGCNKSFSRLDALGRHRNNSKNRPGCQNAEEPAS</sequence>
<feature type="domain" description="C2H2-type" evidence="9">
    <location>
        <begin position="500"/>
        <end position="527"/>
    </location>
</feature>
<reference evidence="10" key="1">
    <citation type="journal article" date="2020" name="Fungal Divers.">
        <title>Resolving the Mortierellaceae phylogeny through synthesis of multi-gene phylogenetics and phylogenomics.</title>
        <authorList>
            <person name="Vandepol N."/>
            <person name="Liber J."/>
            <person name="Desiro A."/>
            <person name="Na H."/>
            <person name="Kennedy M."/>
            <person name="Barry K."/>
            <person name="Grigoriev I.V."/>
            <person name="Miller A.N."/>
            <person name="O'Donnell K."/>
            <person name="Stajich J.E."/>
            <person name="Bonito G."/>
        </authorList>
    </citation>
    <scope>NUCLEOTIDE SEQUENCE</scope>
    <source>
        <strain evidence="10">KOD948</strain>
    </source>
</reference>
<dbReference type="OrthoDB" id="8922241at2759"/>
<protein>
    <recommendedName>
        <fullName evidence="9">C2H2-type domain-containing protein</fullName>
    </recommendedName>
</protein>
<dbReference type="EMBL" id="JAAAJA010000356">
    <property type="protein sequence ID" value="KAG0255314.1"/>
    <property type="molecule type" value="Genomic_DNA"/>
</dbReference>
<feature type="compositionally biased region" description="Polar residues" evidence="8">
    <location>
        <begin position="86"/>
        <end position="106"/>
    </location>
</feature>
<comment type="subcellular location">
    <subcellularLocation>
        <location evidence="1">Nucleus</location>
    </subcellularLocation>
</comment>
<feature type="region of interest" description="Disordered" evidence="8">
    <location>
        <begin position="1"/>
        <end position="23"/>
    </location>
</feature>
<dbReference type="GO" id="GO:0000981">
    <property type="term" value="F:DNA-binding transcription factor activity, RNA polymerase II-specific"/>
    <property type="evidence" value="ECO:0007669"/>
    <property type="project" value="TreeGrafter"/>
</dbReference>
<dbReference type="FunFam" id="3.30.160.60:FF:000125">
    <property type="entry name" value="Putative zinc finger protein 143"/>
    <property type="match status" value="1"/>
</dbReference>
<dbReference type="PROSITE" id="PS00028">
    <property type="entry name" value="ZINC_FINGER_C2H2_1"/>
    <property type="match status" value="2"/>
</dbReference>
<dbReference type="FunFam" id="3.30.160.60:FF:000446">
    <property type="entry name" value="Zinc finger protein"/>
    <property type="match status" value="1"/>
</dbReference>
<dbReference type="AlphaFoldDB" id="A0A9P6U192"/>
<feature type="region of interest" description="Disordered" evidence="8">
    <location>
        <begin position="544"/>
        <end position="564"/>
    </location>
</feature>
<evidence type="ECO:0000256" key="2">
    <source>
        <dbReference type="ARBA" id="ARBA00022723"/>
    </source>
</evidence>
<feature type="compositionally biased region" description="Polar residues" evidence="8">
    <location>
        <begin position="120"/>
        <end position="134"/>
    </location>
</feature>
<feature type="region of interest" description="Disordered" evidence="8">
    <location>
        <begin position="405"/>
        <end position="465"/>
    </location>
</feature>
<organism evidence="10 11">
    <name type="scientific">Mortierella polycephala</name>
    <dbReference type="NCBI Taxonomy" id="41804"/>
    <lineage>
        <taxon>Eukaryota</taxon>
        <taxon>Fungi</taxon>
        <taxon>Fungi incertae sedis</taxon>
        <taxon>Mucoromycota</taxon>
        <taxon>Mortierellomycotina</taxon>
        <taxon>Mortierellomycetes</taxon>
        <taxon>Mortierellales</taxon>
        <taxon>Mortierellaceae</taxon>
        <taxon>Mortierella</taxon>
    </lineage>
</organism>
<dbReference type="InterPro" id="IPR050717">
    <property type="entry name" value="C2H2-ZF_Transcription_Reg"/>
</dbReference>
<feature type="domain" description="C2H2-type" evidence="9">
    <location>
        <begin position="470"/>
        <end position="499"/>
    </location>
</feature>
<feature type="domain" description="C2H2-type" evidence="9">
    <location>
        <begin position="528"/>
        <end position="562"/>
    </location>
</feature>
<evidence type="ECO:0000256" key="6">
    <source>
        <dbReference type="ARBA" id="ARBA00023242"/>
    </source>
</evidence>
<evidence type="ECO:0000313" key="11">
    <source>
        <dbReference type="Proteomes" id="UP000726737"/>
    </source>
</evidence>
<dbReference type="Gene3D" id="3.30.160.60">
    <property type="entry name" value="Classic Zinc Finger"/>
    <property type="match status" value="3"/>
</dbReference>
<accession>A0A9P6U192</accession>
<comment type="caution">
    <text evidence="10">The sequence shown here is derived from an EMBL/GenBank/DDBJ whole genome shotgun (WGS) entry which is preliminary data.</text>
</comment>
<dbReference type="PANTHER" id="PTHR14196:SF12">
    <property type="entry name" value="ZINC FINGER PROTEIN 208-LIKE"/>
    <property type="match status" value="1"/>
</dbReference>
<feature type="compositionally biased region" description="Polar residues" evidence="8">
    <location>
        <begin position="448"/>
        <end position="461"/>
    </location>
</feature>
<dbReference type="GO" id="GO:0005634">
    <property type="term" value="C:nucleus"/>
    <property type="evidence" value="ECO:0007669"/>
    <property type="project" value="UniProtKB-SubCell"/>
</dbReference>
<evidence type="ECO:0000259" key="9">
    <source>
        <dbReference type="PROSITE" id="PS50157"/>
    </source>
</evidence>
<evidence type="ECO:0000256" key="7">
    <source>
        <dbReference type="PROSITE-ProRule" id="PRU00042"/>
    </source>
</evidence>
<feature type="compositionally biased region" description="Basic and acidic residues" evidence="8">
    <location>
        <begin position="224"/>
        <end position="233"/>
    </location>
</feature>
<keyword evidence="5" id="KW-0862">Zinc</keyword>
<dbReference type="Proteomes" id="UP000726737">
    <property type="component" value="Unassembled WGS sequence"/>
</dbReference>
<evidence type="ECO:0000256" key="5">
    <source>
        <dbReference type="ARBA" id="ARBA00022833"/>
    </source>
</evidence>
<keyword evidence="3" id="KW-0677">Repeat</keyword>
<dbReference type="PANTHER" id="PTHR14196">
    <property type="entry name" value="ODD-SKIPPED - RELATED"/>
    <property type="match status" value="1"/>
</dbReference>
<gene>
    <name evidence="10" type="ORF">BG011_005206</name>
</gene>
<name>A0A9P6U192_9FUNG</name>
<evidence type="ECO:0000256" key="1">
    <source>
        <dbReference type="ARBA" id="ARBA00004123"/>
    </source>
</evidence>
<dbReference type="PROSITE" id="PS50157">
    <property type="entry name" value="ZINC_FINGER_C2H2_2"/>
    <property type="match status" value="3"/>
</dbReference>
<keyword evidence="6" id="KW-0539">Nucleus</keyword>
<dbReference type="InterPro" id="IPR013087">
    <property type="entry name" value="Znf_C2H2_type"/>
</dbReference>
<dbReference type="SMART" id="SM00355">
    <property type="entry name" value="ZnF_C2H2"/>
    <property type="match status" value="3"/>
</dbReference>